<dbReference type="OrthoDB" id="6428734at2759"/>
<keyword evidence="4" id="KW-1185">Reference proteome</keyword>
<dbReference type="SUPFAM" id="SSF56436">
    <property type="entry name" value="C-type lectin-like"/>
    <property type="match status" value="6"/>
</dbReference>
<reference evidence="3" key="1">
    <citation type="submission" date="2020-08" db="EMBL/GenBank/DDBJ databases">
        <title>Multicomponent nature underlies the extraordinary mechanical properties of spider dragline silk.</title>
        <authorList>
            <person name="Kono N."/>
            <person name="Nakamura H."/>
            <person name="Mori M."/>
            <person name="Yoshida Y."/>
            <person name="Ohtoshi R."/>
            <person name="Malay A.D."/>
            <person name="Moran D.A.P."/>
            <person name="Tomita M."/>
            <person name="Numata K."/>
            <person name="Arakawa K."/>
        </authorList>
    </citation>
    <scope>NUCLEOTIDE SEQUENCE</scope>
</reference>
<protein>
    <submittedName>
        <fullName evidence="3">Macrophage mannose receptor 1</fullName>
    </submittedName>
</protein>
<evidence type="ECO:0000313" key="3">
    <source>
        <dbReference type="EMBL" id="GFY41585.1"/>
    </source>
</evidence>
<proteinExistence type="predicted"/>
<feature type="domain" description="C-type lectin" evidence="2">
    <location>
        <begin position="65"/>
        <end position="180"/>
    </location>
</feature>
<feature type="domain" description="C-type lectin" evidence="2">
    <location>
        <begin position="629"/>
        <end position="683"/>
    </location>
</feature>
<dbReference type="InterPro" id="IPR050111">
    <property type="entry name" value="C-type_lectin/snaclec_domain"/>
</dbReference>
<dbReference type="PROSITE" id="PS50041">
    <property type="entry name" value="C_TYPE_LECTIN_2"/>
    <property type="match status" value="6"/>
</dbReference>
<dbReference type="CDD" id="cd00037">
    <property type="entry name" value="CLECT"/>
    <property type="match status" value="5"/>
</dbReference>
<dbReference type="Gene3D" id="3.10.100.10">
    <property type="entry name" value="Mannose-Binding Protein A, subunit A"/>
    <property type="match status" value="6"/>
</dbReference>
<dbReference type="EMBL" id="BMAV01002580">
    <property type="protein sequence ID" value="GFY41585.1"/>
    <property type="molecule type" value="Genomic_DNA"/>
</dbReference>
<feature type="domain" description="C-type lectin" evidence="2">
    <location>
        <begin position="359"/>
        <end position="477"/>
    </location>
</feature>
<dbReference type="InterPro" id="IPR016186">
    <property type="entry name" value="C-type_lectin-like/link_sf"/>
</dbReference>
<keyword evidence="1" id="KW-1133">Transmembrane helix</keyword>
<evidence type="ECO:0000259" key="2">
    <source>
        <dbReference type="PROSITE" id="PS50041"/>
    </source>
</evidence>
<dbReference type="Pfam" id="PF00059">
    <property type="entry name" value="Lectin_C"/>
    <property type="match status" value="5"/>
</dbReference>
<sequence>MLNSANQYWVKEDSTTAATATPVGECPFISQLKLDYTNCAQSLHFICELPDENNEKECPLGWILYNSKCYKTVKQQSNYTESLSTCSSEGGRLAVLDDETKEQNVQAIIIGTDDFYVVDAVRENGTFEWTSGVPFAPACSVCVNFTSNGNCLGIKSSKSHPTMFHWDNVDCSAKNSFLCEMTALEKPSTSSEPPPRKLCPIGYNWKAYRNTDYCFWETTYETERLNWYQARQFCQGYGGDLATYSSSNEEDHGLGGAKGHYKGLWFGLERGTDDVFRWVDGTNLNYTNWNYGEPRIRSYKYCASHAPGTGRWELDYCGVRRWFVCKAPKVETPTLPDIKFEKKLCNITTTSVYRQWYLYENHCYLIHDDPKYSWDLAQNFCQDNDAHLTSVHSFNETNFILFAGNIVASSEYWIGLAAKGLGSSYTWSDGTPLDFLYWKDESDLNQTERVNTCVTFNHLRGFWTTSHCNRLLGVICKRGVNSSYVFPTQEPTPVLPGNCEEGWYLLGNQCYKVFGKKWTQRQTWQNAQYRCENESATLASIHNEKQQNFLTDLILEVDDDAWIGLKYFQRETLFQWIDESAFDYADWDVDEPSFSNDEGDSFNYVSVYQRSCVKLNYGRINMGKWNDESGKYVSLNNKRLAHSNWLAGQPVTISVTMDNCVAVNSDAKWMVRSCRENLNFICEWNSGDEKEVVVDESHLCPKIQGWIDIGGDLCIKTYLLQKSWNEAMLYCLQHGGSLTTFHSQQDLQLFTNYVNSYFRYTSVHIGLARRKDGSYMWVDYSPVDFVAWDPEDPRSVTKDCVELDMRSEKWRKVLCDGIRRNFFCSASKQRDSNKEALVSNFTRADDMINQKLAIGGIFGIIICLIVVIAIISLTVYYMCPLRRMRSKLLIPDAQ</sequence>
<feature type="domain" description="C-type lectin" evidence="2">
    <location>
        <begin position="210"/>
        <end position="326"/>
    </location>
</feature>
<dbReference type="SMART" id="SM00034">
    <property type="entry name" value="CLECT"/>
    <property type="match status" value="5"/>
</dbReference>
<accession>A0A8X6WUQ6</accession>
<feature type="transmembrane region" description="Helical" evidence="1">
    <location>
        <begin position="852"/>
        <end position="879"/>
    </location>
</feature>
<keyword evidence="1" id="KW-0472">Membrane</keyword>
<dbReference type="AlphaFoldDB" id="A0A8X6WUQ6"/>
<name>A0A8X6WUQ6_9ARAC</name>
<organism evidence="3 4">
    <name type="scientific">Trichonephila inaurata madagascariensis</name>
    <dbReference type="NCBI Taxonomy" id="2747483"/>
    <lineage>
        <taxon>Eukaryota</taxon>
        <taxon>Metazoa</taxon>
        <taxon>Ecdysozoa</taxon>
        <taxon>Arthropoda</taxon>
        <taxon>Chelicerata</taxon>
        <taxon>Arachnida</taxon>
        <taxon>Araneae</taxon>
        <taxon>Araneomorphae</taxon>
        <taxon>Entelegynae</taxon>
        <taxon>Araneoidea</taxon>
        <taxon>Nephilidae</taxon>
        <taxon>Trichonephila</taxon>
        <taxon>Trichonephila inaurata</taxon>
    </lineage>
</organism>
<dbReference type="PANTHER" id="PTHR22803">
    <property type="entry name" value="MANNOSE, PHOSPHOLIPASE, LECTIN RECEPTOR RELATED"/>
    <property type="match status" value="1"/>
</dbReference>
<gene>
    <name evidence="3" type="primary">MRC1</name>
    <name evidence="3" type="ORF">TNIN_482661</name>
</gene>
<evidence type="ECO:0000256" key="1">
    <source>
        <dbReference type="SAM" id="Phobius"/>
    </source>
</evidence>
<feature type="domain" description="C-type lectin" evidence="2">
    <location>
        <begin position="506"/>
        <end position="628"/>
    </location>
</feature>
<evidence type="ECO:0000313" key="4">
    <source>
        <dbReference type="Proteomes" id="UP000886998"/>
    </source>
</evidence>
<comment type="caution">
    <text evidence="3">The sequence shown here is derived from an EMBL/GenBank/DDBJ whole genome shotgun (WGS) entry which is preliminary data.</text>
</comment>
<feature type="domain" description="C-type lectin" evidence="2">
    <location>
        <begin position="710"/>
        <end position="816"/>
    </location>
</feature>
<dbReference type="InterPro" id="IPR016187">
    <property type="entry name" value="CTDL_fold"/>
</dbReference>
<dbReference type="InterPro" id="IPR001304">
    <property type="entry name" value="C-type_lectin-like"/>
</dbReference>
<dbReference type="Proteomes" id="UP000886998">
    <property type="component" value="Unassembled WGS sequence"/>
</dbReference>
<keyword evidence="1" id="KW-0812">Transmembrane</keyword>
<keyword evidence="3" id="KW-0675">Receptor</keyword>